<evidence type="ECO:0000256" key="1">
    <source>
        <dbReference type="SAM" id="MobiDB-lite"/>
    </source>
</evidence>
<keyword evidence="4" id="KW-1185">Reference proteome</keyword>
<sequence length="252" mass="26054">MATRAGLLLTALVAAVLLGVGTPAAAATPGPAGSAPPPALVTGPDGAATDDLDDDYATALRAVDAWWRSSWSEYFPGSYTAPGLVPAARAPGLYDAPQEQVYCGDLLLPEGNAFHCPIGDFLAFEVDLMLRSQELGDAFVYLVVAHEWAHSVVSHIDPALVSEAYELQADCLAGAALQGAVDAGLLRLEPGDAEEFTASLTAVASDNAWGTVYVDASGQPRTETHGSAQERIDAFERGGTDGVRACLPNSVG</sequence>
<protein>
    <recommendedName>
        <fullName evidence="5">Neutral zinc metallopeptidase</fullName>
    </recommendedName>
</protein>
<proteinExistence type="predicted"/>
<dbReference type="OrthoDB" id="9774900at2"/>
<reference evidence="4" key="1">
    <citation type="submission" date="2016-10" db="EMBL/GenBank/DDBJ databases">
        <authorList>
            <person name="Varghese N."/>
            <person name="Submissions S."/>
        </authorList>
    </citation>
    <scope>NUCLEOTIDE SEQUENCE [LARGE SCALE GENOMIC DNA]</scope>
    <source>
        <strain evidence="4">DSM 44209</strain>
    </source>
</reference>
<keyword evidence="2" id="KW-0732">Signal</keyword>
<feature type="chain" id="PRO_5011698139" description="Neutral zinc metallopeptidase" evidence="2">
    <location>
        <begin position="27"/>
        <end position="252"/>
    </location>
</feature>
<feature type="region of interest" description="Disordered" evidence="1">
    <location>
        <begin position="27"/>
        <end position="47"/>
    </location>
</feature>
<name>A0A1I0EYL9_9ACTN</name>
<dbReference type="EMBL" id="FOIE01000005">
    <property type="protein sequence ID" value="SET50767.1"/>
    <property type="molecule type" value="Genomic_DNA"/>
</dbReference>
<evidence type="ECO:0000313" key="3">
    <source>
        <dbReference type="EMBL" id="SET50767.1"/>
    </source>
</evidence>
<dbReference type="RefSeq" id="WP_139206896.1">
    <property type="nucleotide sequence ID" value="NZ_FOIE01000005.1"/>
</dbReference>
<evidence type="ECO:0000313" key="4">
    <source>
        <dbReference type="Proteomes" id="UP000198507"/>
    </source>
</evidence>
<evidence type="ECO:0008006" key="5">
    <source>
        <dbReference type="Google" id="ProtNLM"/>
    </source>
</evidence>
<gene>
    <name evidence="3" type="ORF">SAMN04488546_2662</name>
</gene>
<accession>A0A1I0EYL9</accession>
<dbReference type="Proteomes" id="UP000198507">
    <property type="component" value="Unassembled WGS sequence"/>
</dbReference>
<feature type="signal peptide" evidence="2">
    <location>
        <begin position="1"/>
        <end position="26"/>
    </location>
</feature>
<organism evidence="3 4">
    <name type="scientific">Geodermatophilus poikilotrophus</name>
    <dbReference type="NCBI Taxonomy" id="1333667"/>
    <lineage>
        <taxon>Bacteria</taxon>
        <taxon>Bacillati</taxon>
        <taxon>Actinomycetota</taxon>
        <taxon>Actinomycetes</taxon>
        <taxon>Geodermatophilales</taxon>
        <taxon>Geodermatophilaceae</taxon>
        <taxon>Geodermatophilus</taxon>
    </lineage>
</organism>
<dbReference type="AlphaFoldDB" id="A0A1I0EYL9"/>
<dbReference type="InterPro" id="IPR007343">
    <property type="entry name" value="Uncharacterised_pept_Zn_put"/>
</dbReference>
<dbReference type="Pfam" id="PF04228">
    <property type="entry name" value="Zn_peptidase"/>
    <property type="match status" value="1"/>
</dbReference>
<evidence type="ECO:0000256" key="2">
    <source>
        <dbReference type="SAM" id="SignalP"/>
    </source>
</evidence>